<gene>
    <name evidence="8" type="ORF">SAMN05421802_10957</name>
</gene>
<dbReference type="InterPro" id="IPR005101">
    <property type="entry name" value="Cryptochr/Photolyase_FAD-bd"/>
</dbReference>
<dbReference type="GO" id="GO:0003677">
    <property type="term" value="F:DNA binding"/>
    <property type="evidence" value="ECO:0007669"/>
    <property type="project" value="TreeGrafter"/>
</dbReference>
<evidence type="ECO:0000256" key="1">
    <source>
        <dbReference type="ARBA" id="ARBA00022630"/>
    </source>
</evidence>
<comment type="cofactor">
    <cofactor evidence="4">
        <name>FAD</name>
        <dbReference type="ChEBI" id="CHEBI:57692"/>
    </cofactor>
    <text evidence="4">Binds 1 FAD per subunit.</text>
</comment>
<organism evidence="8 9">
    <name type="scientific">Corynebacterium afermentans</name>
    <dbReference type="NCBI Taxonomy" id="38286"/>
    <lineage>
        <taxon>Bacteria</taxon>
        <taxon>Bacillati</taxon>
        <taxon>Actinomycetota</taxon>
        <taxon>Actinomycetes</taxon>
        <taxon>Mycobacteriales</taxon>
        <taxon>Corynebacteriaceae</taxon>
        <taxon>Corynebacterium</taxon>
    </lineage>
</organism>
<keyword evidence="1 4" id="KW-0285">Flavoprotein</keyword>
<dbReference type="PROSITE" id="PS51645">
    <property type="entry name" value="PHR_CRY_ALPHA_BETA"/>
    <property type="match status" value="1"/>
</dbReference>
<dbReference type="Gene3D" id="3.40.50.620">
    <property type="entry name" value="HUPs"/>
    <property type="match status" value="1"/>
</dbReference>
<keyword evidence="9" id="KW-1185">Reference proteome</keyword>
<dbReference type="GO" id="GO:0003904">
    <property type="term" value="F:deoxyribodipyrimidine photo-lyase activity"/>
    <property type="evidence" value="ECO:0007669"/>
    <property type="project" value="TreeGrafter"/>
</dbReference>
<dbReference type="SUPFAM" id="SSF52425">
    <property type="entry name" value="Cryptochrome/photolyase, N-terminal domain"/>
    <property type="match status" value="1"/>
</dbReference>
<dbReference type="InterPro" id="IPR002081">
    <property type="entry name" value="Cryptochrome/DNA_photolyase_1"/>
</dbReference>
<dbReference type="Gene3D" id="1.10.579.10">
    <property type="entry name" value="DNA Cyclobutane Dipyrimidine Photolyase, subunit A, domain 3"/>
    <property type="match status" value="1"/>
</dbReference>
<dbReference type="Gene3D" id="1.25.40.80">
    <property type="match status" value="1"/>
</dbReference>
<proteinExistence type="inferred from homology"/>
<evidence type="ECO:0000256" key="2">
    <source>
        <dbReference type="ARBA" id="ARBA00022827"/>
    </source>
</evidence>
<name>A0A9X8R3L7_9CORY</name>
<evidence type="ECO:0000256" key="6">
    <source>
        <dbReference type="RuleBase" id="RU004182"/>
    </source>
</evidence>
<dbReference type="AlphaFoldDB" id="A0A9X8R3L7"/>
<feature type="domain" description="Photolyase/cryptochrome alpha/beta" evidence="7">
    <location>
        <begin position="2"/>
        <end position="116"/>
    </location>
</feature>
<dbReference type="GO" id="GO:0006139">
    <property type="term" value="P:nucleobase-containing compound metabolic process"/>
    <property type="evidence" value="ECO:0007669"/>
    <property type="project" value="UniProtKB-ARBA"/>
</dbReference>
<dbReference type="GO" id="GO:0006950">
    <property type="term" value="P:response to stress"/>
    <property type="evidence" value="ECO:0007669"/>
    <property type="project" value="UniProtKB-ARBA"/>
</dbReference>
<evidence type="ECO:0000256" key="5">
    <source>
        <dbReference type="PIRSR" id="PIRSR602081-2"/>
    </source>
</evidence>
<evidence type="ECO:0000313" key="8">
    <source>
        <dbReference type="EMBL" id="SIQ25027.1"/>
    </source>
</evidence>
<dbReference type="InterPro" id="IPR036155">
    <property type="entry name" value="Crypto/Photolyase_N_sf"/>
</dbReference>
<keyword evidence="3 6" id="KW-0157">Chromophore</keyword>
<feature type="binding site" evidence="4">
    <location>
        <begin position="377"/>
        <end position="379"/>
    </location>
    <ligand>
        <name>FAD</name>
        <dbReference type="ChEBI" id="CHEBI:57692"/>
    </ligand>
</feature>
<evidence type="ECO:0000256" key="4">
    <source>
        <dbReference type="PIRSR" id="PIRSR602081-1"/>
    </source>
</evidence>
<dbReference type="Pfam" id="PF00875">
    <property type="entry name" value="DNA_photolyase"/>
    <property type="match status" value="1"/>
</dbReference>
<reference evidence="8 9" key="1">
    <citation type="submission" date="2017-01" db="EMBL/GenBank/DDBJ databases">
        <authorList>
            <person name="Varghese N."/>
            <person name="Submissions S."/>
        </authorList>
    </citation>
    <scope>NUCLEOTIDE SEQUENCE [LARGE SCALE GENOMIC DNA]</scope>
    <source>
        <strain evidence="8 9">DSM 44280</strain>
    </source>
</reference>
<comment type="caution">
    <text evidence="8">The sequence shown here is derived from an EMBL/GenBank/DDBJ whole genome shotgun (WGS) entry which is preliminary data.</text>
</comment>
<dbReference type="Pfam" id="PF03441">
    <property type="entry name" value="FAD_binding_7"/>
    <property type="match status" value="1"/>
</dbReference>
<dbReference type="EMBL" id="FTMH01000009">
    <property type="protein sequence ID" value="SIQ25027.1"/>
    <property type="molecule type" value="Genomic_DNA"/>
</dbReference>
<dbReference type="PANTHER" id="PTHR11455:SF9">
    <property type="entry name" value="CRYPTOCHROME CIRCADIAN CLOCK 5 ISOFORM X1"/>
    <property type="match status" value="1"/>
</dbReference>
<dbReference type="InterPro" id="IPR036134">
    <property type="entry name" value="Crypto/Photolyase_FAD-like_sf"/>
</dbReference>
<feature type="site" description="Electron transfer via tryptophanyl radical" evidence="5">
    <location>
        <position position="364"/>
    </location>
</feature>
<dbReference type="InterPro" id="IPR018394">
    <property type="entry name" value="DNA_photolyase_1_CS_C"/>
</dbReference>
<dbReference type="InterPro" id="IPR014729">
    <property type="entry name" value="Rossmann-like_a/b/a_fold"/>
</dbReference>
<sequence length="457" mass="50753">MPTTLVWFRDDLHVTDNPALSWAVSRGEVAGVLIDDTSGGTRPLGRAAAWWRERSVASLSTKLPIICEQGDPREIVPRLAEELGAKVVWNRRYDAIDLDAEVKRAVDARTFPGFVLAEPWEINTGAGTPYRVFTPFYKAVQQHLVAHPPQPVAVPVLPGGTRLEVPEAPAWAAGLAAHNTPGEDAALSRFHEFLDGLVDGRGYDNNDLAAGATSGLSAHLRFGELSPGYVWAETAAFAEAHPAAASHAWAFSRQLVWREFAWHRLYHLPDLAVRNVRSQFDGFEWAWSGNVAPWEHAQAFADPAMEPDLDAAQHLDQLARWQRGETGVPLVDAGMRELWETGTMHNRVRMVAGSWLTKNLGIHWRHGEEWFWDTLVDADAASNPFNWQWVSGSGDDAAPYFRVFNPLTQQEKFDPAGAYVSRWAPEALLPGYPELMVDVKESRKTALAAYSDIKGNR</sequence>
<dbReference type="GO" id="GO:0009416">
    <property type="term" value="P:response to light stimulus"/>
    <property type="evidence" value="ECO:0007669"/>
    <property type="project" value="TreeGrafter"/>
</dbReference>
<feature type="binding site" evidence="4">
    <location>
        <position position="251"/>
    </location>
    <ligand>
        <name>FAD</name>
        <dbReference type="ChEBI" id="CHEBI:57692"/>
    </ligand>
</feature>
<dbReference type="PROSITE" id="PS00394">
    <property type="entry name" value="DNA_PHOTOLYASES_1_1"/>
    <property type="match status" value="1"/>
</dbReference>
<feature type="site" description="Electron transfer via tryptophanyl radical" evidence="5">
    <location>
        <position position="387"/>
    </location>
</feature>
<dbReference type="OrthoDB" id="9772484at2"/>
<evidence type="ECO:0000313" key="9">
    <source>
        <dbReference type="Proteomes" id="UP000185547"/>
    </source>
</evidence>
<dbReference type="GO" id="GO:0071949">
    <property type="term" value="F:FAD binding"/>
    <property type="evidence" value="ECO:0007669"/>
    <property type="project" value="TreeGrafter"/>
</dbReference>
<dbReference type="RefSeq" id="WP_063938384.1">
    <property type="nucleotide sequence ID" value="NZ_FTMH01000009.1"/>
</dbReference>
<evidence type="ECO:0000256" key="3">
    <source>
        <dbReference type="ARBA" id="ARBA00022991"/>
    </source>
</evidence>
<dbReference type="PRINTS" id="PR00147">
    <property type="entry name" value="DNAPHOTLYASE"/>
</dbReference>
<protein>
    <submittedName>
        <fullName evidence="8">Deoxyribodipyrimidine photo-lyase type I</fullName>
    </submittedName>
</protein>
<feature type="binding site" evidence="4">
    <location>
        <begin position="213"/>
        <end position="217"/>
    </location>
    <ligand>
        <name>FAD</name>
        <dbReference type="ChEBI" id="CHEBI:57692"/>
    </ligand>
</feature>
<dbReference type="Proteomes" id="UP000185547">
    <property type="component" value="Unassembled WGS sequence"/>
</dbReference>
<accession>A0A9X8R3L7</accession>
<evidence type="ECO:0000259" key="7">
    <source>
        <dbReference type="PROSITE" id="PS51645"/>
    </source>
</evidence>
<keyword evidence="2 4" id="KW-0274">FAD</keyword>
<dbReference type="PANTHER" id="PTHR11455">
    <property type="entry name" value="CRYPTOCHROME"/>
    <property type="match status" value="1"/>
</dbReference>
<dbReference type="SUPFAM" id="SSF48173">
    <property type="entry name" value="Cryptochrome/photolyase FAD-binding domain"/>
    <property type="match status" value="1"/>
</dbReference>
<feature type="site" description="Electron transfer via tryptophanyl radical" evidence="5">
    <location>
        <position position="285"/>
    </location>
</feature>
<comment type="similarity">
    <text evidence="6">Belongs to the DNA photolyase family.</text>
</comment>
<dbReference type="InterPro" id="IPR006050">
    <property type="entry name" value="DNA_photolyase_N"/>
</dbReference>